<proteinExistence type="predicted"/>
<gene>
    <name evidence="1" type="ORF">B0681_03910</name>
</gene>
<organism evidence="1 2">
    <name type="scientific">Moraxella porci DSM 25326</name>
    <dbReference type="NCBI Taxonomy" id="573983"/>
    <lineage>
        <taxon>Bacteria</taxon>
        <taxon>Pseudomonadati</taxon>
        <taxon>Pseudomonadota</taxon>
        <taxon>Gammaproteobacteria</taxon>
        <taxon>Moraxellales</taxon>
        <taxon>Moraxellaceae</taxon>
        <taxon>Moraxella</taxon>
    </lineage>
</organism>
<evidence type="ECO:0000313" key="1">
    <source>
        <dbReference type="EMBL" id="OOS25834.1"/>
    </source>
</evidence>
<reference evidence="1 2" key="1">
    <citation type="submission" date="2017-02" db="EMBL/GenBank/DDBJ databases">
        <title>Draft genome sequence of Moraxella porci CCUG 54912T type strain.</title>
        <authorList>
            <person name="Salva-Serra F."/>
            <person name="Engstrom-Jakobsson H."/>
            <person name="Thorell K."/>
            <person name="Jaen-Luchoro D."/>
            <person name="Gonzales-Siles L."/>
            <person name="Karlsson R."/>
            <person name="Yazdan S."/>
            <person name="Boulund F."/>
            <person name="Johnning A."/>
            <person name="Engstrand L."/>
            <person name="Kristiansson E."/>
            <person name="Moore E."/>
        </authorList>
    </citation>
    <scope>NUCLEOTIDE SEQUENCE [LARGE SCALE GENOMIC DNA]</scope>
    <source>
        <strain evidence="1 2">CCUG 54912</strain>
    </source>
</reference>
<comment type="caution">
    <text evidence="1">The sequence shown here is derived from an EMBL/GenBank/DDBJ whole genome shotgun (WGS) entry which is preliminary data.</text>
</comment>
<sequence length="64" mass="7262">MKQEYNLNVQSGVSAVQAIEQAYLQMIEQTLHETETRIERGESKLIDVQNGFFADMVSRKTSVA</sequence>
<dbReference type="Proteomes" id="UP000190683">
    <property type="component" value="Unassembled WGS sequence"/>
</dbReference>
<dbReference type="EMBL" id="MUYV01000004">
    <property type="protein sequence ID" value="OOS25834.1"/>
    <property type="molecule type" value="Genomic_DNA"/>
</dbReference>
<keyword evidence="2" id="KW-1185">Reference proteome</keyword>
<dbReference type="RefSeq" id="WP_078317451.1">
    <property type="nucleotide sequence ID" value="NZ_MUYV01000004.1"/>
</dbReference>
<name>A0A1T0CU02_9GAMM</name>
<dbReference type="AlphaFoldDB" id="A0A1T0CU02"/>
<evidence type="ECO:0000313" key="2">
    <source>
        <dbReference type="Proteomes" id="UP000190683"/>
    </source>
</evidence>
<dbReference type="STRING" id="573983.B0681_03910"/>
<accession>A0A1T0CU02</accession>
<protein>
    <submittedName>
        <fullName evidence="1">Uncharacterized protein</fullName>
    </submittedName>
</protein>